<protein>
    <submittedName>
        <fullName evidence="2">Colanic acid biosynthesis glycosyltransferase WcaL</fullName>
    </submittedName>
</protein>
<keyword evidence="2" id="KW-0808">Transferase</keyword>
<dbReference type="Proteomes" id="UP000535908">
    <property type="component" value="Unassembled WGS sequence"/>
</dbReference>
<dbReference type="Gene3D" id="3.40.50.2000">
    <property type="entry name" value="Glycogen Phosphorylase B"/>
    <property type="match status" value="2"/>
</dbReference>
<evidence type="ECO:0000259" key="1">
    <source>
        <dbReference type="Pfam" id="PF00534"/>
    </source>
</evidence>
<evidence type="ECO:0000313" key="3">
    <source>
        <dbReference type="Proteomes" id="UP000535908"/>
    </source>
</evidence>
<dbReference type="RefSeq" id="WP_185409813.1">
    <property type="nucleotide sequence ID" value="NZ_JAARRE010000005.1"/>
</dbReference>
<dbReference type="Pfam" id="PF00534">
    <property type="entry name" value="Glycos_transf_1"/>
    <property type="match status" value="1"/>
</dbReference>
<dbReference type="PANTHER" id="PTHR45947:SF15">
    <property type="entry name" value="TEICHURONIC ACID BIOSYNTHESIS GLYCOSYLTRANSFERASE TUAC-RELATED"/>
    <property type="match status" value="1"/>
</dbReference>
<sequence>MKILFVVSSFPALSETFILNQITGFLDAGHDVTILAMSKVDGKVHPDVTSYNIMEKVVFVNVPKSWGQKFVRATQHFFKNPTRTLQLLNYWRYGKFVFSLRPLLAEKYLRDQSKYDAIIAHYGSNGLLLSILEAASTTNRFVFFHGNDLTGFVTRFGSAIYQPLFKSDIKILPISRLHAKRVKELGAVKSRVYIHHMGVDLKKFPPVPLSPCGGGTVQLLLVGRLTEKKGIDIAISSVANLRAKGYPVELTIIGDGDKKQVLHAQAEALGVKEQIHFIGWLTQTKVDQFIQKASIIIQPSRVAENGDSEGIPVSLMEALAKGKLVVATYHGGIPEIVEHGYNGLLAVENDVMALTTSIESMLGMAEVKRQYMSRNAVQKVADTFNVVTLNKELMDMCAIKE</sequence>
<proteinExistence type="predicted"/>
<organism evidence="2 3">
    <name type="scientific">Listeria grandensis</name>
    <dbReference type="NCBI Taxonomy" id="1494963"/>
    <lineage>
        <taxon>Bacteria</taxon>
        <taxon>Bacillati</taxon>
        <taxon>Bacillota</taxon>
        <taxon>Bacilli</taxon>
        <taxon>Bacillales</taxon>
        <taxon>Listeriaceae</taxon>
        <taxon>Listeria</taxon>
    </lineage>
</organism>
<dbReference type="InterPro" id="IPR001296">
    <property type="entry name" value="Glyco_trans_1"/>
</dbReference>
<name>A0A7X0Y3D8_9LIST</name>
<dbReference type="GO" id="GO:0016757">
    <property type="term" value="F:glycosyltransferase activity"/>
    <property type="evidence" value="ECO:0007669"/>
    <property type="project" value="InterPro"/>
</dbReference>
<gene>
    <name evidence="2" type="ORF">HCA69_06380</name>
</gene>
<dbReference type="InterPro" id="IPR050194">
    <property type="entry name" value="Glycosyltransferase_grp1"/>
</dbReference>
<dbReference type="EMBL" id="JAARWN010000003">
    <property type="protein sequence ID" value="MBC1935988.1"/>
    <property type="molecule type" value="Genomic_DNA"/>
</dbReference>
<feature type="domain" description="Glycosyl transferase family 1" evidence="1">
    <location>
        <begin position="218"/>
        <end position="376"/>
    </location>
</feature>
<dbReference type="PANTHER" id="PTHR45947">
    <property type="entry name" value="SULFOQUINOVOSYL TRANSFERASE SQD2"/>
    <property type="match status" value="1"/>
</dbReference>
<evidence type="ECO:0000313" key="2">
    <source>
        <dbReference type="EMBL" id="MBC1935988.1"/>
    </source>
</evidence>
<comment type="caution">
    <text evidence="2">The sequence shown here is derived from an EMBL/GenBank/DDBJ whole genome shotgun (WGS) entry which is preliminary data.</text>
</comment>
<reference evidence="2 3" key="1">
    <citation type="submission" date="2020-03" db="EMBL/GenBank/DDBJ databases">
        <title>Soil Listeria distribution.</title>
        <authorList>
            <person name="Liao J."/>
            <person name="Wiedmann M."/>
        </authorList>
    </citation>
    <scope>NUCLEOTIDE SEQUENCE [LARGE SCALE GENOMIC DNA]</scope>
    <source>
        <strain evidence="2 3">FSL L7-0741</strain>
    </source>
</reference>
<dbReference type="AlphaFoldDB" id="A0A7X0Y3D8"/>
<accession>A0A7X0Y3D8</accession>
<dbReference type="SUPFAM" id="SSF53756">
    <property type="entry name" value="UDP-Glycosyltransferase/glycogen phosphorylase"/>
    <property type="match status" value="1"/>
</dbReference>